<feature type="transmembrane region" description="Helical" evidence="7">
    <location>
        <begin position="262"/>
        <end position="291"/>
    </location>
</feature>
<dbReference type="STRING" id="1036181.SAMN05421756_109134"/>
<proteinExistence type="inferred from homology"/>
<comment type="similarity">
    <text evidence="7">Belongs to the binding-protein-dependent transport system permease family.</text>
</comment>
<feature type="transmembrane region" description="Helical" evidence="7">
    <location>
        <begin position="165"/>
        <end position="185"/>
    </location>
</feature>
<dbReference type="CDD" id="cd06261">
    <property type="entry name" value="TM_PBP2"/>
    <property type="match status" value="1"/>
</dbReference>
<evidence type="ECO:0000256" key="6">
    <source>
        <dbReference type="ARBA" id="ARBA00023136"/>
    </source>
</evidence>
<keyword evidence="5 7" id="KW-1133">Transmembrane helix</keyword>
<evidence type="ECO:0000256" key="3">
    <source>
        <dbReference type="ARBA" id="ARBA00022475"/>
    </source>
</evidence>
<dbReference type="RefSeq" id="WP_198410261.1">
    <property type="nucleotide sequence ID" value="NZ_FOFA01000009.1"/>
</dbReference>
<keyword evidence="2 7" id="KW-0813">Transport</keyword>
<feature type="transmembrane region" description="Helical" evidence="7">
    <location>
        <begin position="231"/>
        <end position="250"/>
    </location>
</feature>
<gene>
    <name evidence="10" type="ORF">SAMN05421756_109134</name>
</gene>
<dbReference type="EMBL" id="FOFA01000009">
    <property type="protein sequence ID" value="SER15357.1"/>
    <property type="molecule type" value="Genomic_DNA"/>
</dbReference>
<dbReference type="SUPFAM" id="SSF161098">
    <property type="entry name" value="MetI-like"/>
    <property type="match status" value="1"/>
</dbReference>
<evidence type="ECO:0000313" key="11">
    <source>
        <dbReference type="Proteomes" id="UP000198504"/>
    </source>
</evidence>
<comment type="subcellular location">
    <subcellularLocation>
        <location evidence="1 7">Cell membrane</location>
        <topology evidence="1 7">Multi-pass membrane protein</topology>
    </subcellularLocation>
</comment>
<reference evidence="11" key="1">
    <citation type="submission" date="2016-10" db="EMBL/GenBank/DDBJ databases">
        <authorList>
            <person name="Varghese N."/>
            <person name="Submissions S."/>
        </authorList>
    </citation>
    <scope>NUCLEOTIDE SEQUENCE [LARGE SCALE GENOMIC DNA]</scope>
    <source>
        <strain evidence="11">CGMCC 4.6856</strain>
    </source>
</reference>
<keyword evidence="6 7" id="KW-0472">Membrane</keyword>
<evidence type="ECO:0000256" key="7">
    <source>
        <dbReference type="RuleBase" id="RU363032"/>
    </source>
</evidence>
<organism evidence="10 11">
    <name type="scientific">Microlunatus flavus</name>
    <dbReference type="NCBI Taxonomy" id="1036181"/>
    <lineage>
        <taxon>Bacteria</taxon>
        <taxon>Bacillati</taxon>
        <taxon>Actinomycetota</taxon>
        <taxon>Actinomycetes</taxon>
        <taxon>Propionibacteriales</taxon>
        <taxon>Propionibacteriaceae</taxon>
        <taxon>Microlunatus</taxon>
    </lineage>
</organism>
<evidence type="ECO:0000259" key="9">
    <source>
        <dbReference type="PROSITE" id="PS50928"/>
    </source>
</evidence>
<feature type="transmembrane region" description="Helical" evidence="7">
    <location>
        <begin position="35"/>
        <end position="56"/>
    </location>
</feature>
<dbReference type="PANTHER" id="PTHR30151">
    <property type="entry name" value="ALKANE SULFONATE ABC TRANSPORTER-RELATED, MEMBRANE SUBUNIT"/>
    <property type="match status" value="1"/>
</dbReference>
<dbReference type="GO" id="GO:0055085">
    <property type="term" value="P:transmembrane transport"/>
    <property type="evidence" value="ECO:0007669"/>
    <property type="project" value="InterPro"/>
</dbReference>
<protein>
    <submittedName>
        <fullName evidence="10">ABC-type nitrate/sulfonate/bicarbonate transport system, permease component</fullName>
    </submittedName>
</protein>
<dbReference type="AlphaFoldDB" id="A0A1H9LVX0"/>
<evidence type="ECO:0000256" key="1">
    <source>
        <dbReference type="ARBA" id="ARBA00004651"/>
    </source>
</evidence>
<dbReference type="PROSITE" id="PS50928">
    <property type="entry name" value="ABC_TM1"/>
    <property type="match status" value="1"/>
</dbReference>
<dbReference type="PANTHER" id="PTHR30151:SF41">
    <property type="entry name" value="ABC TRANSPORTER PERMEASE PROTEIN"/>
    <property type="match status" value="1"/>
</dbReference>
<feature type="domain" description="ABC transmembrane type-1" evidence="9">
    <location>
        <begin position="96"/>
        <end position="283"/>
    </location>
</feature>
<keyword evidence="4 7" id="KW-0812">Transmembrane</keyword>
<evidence type="ECO:0000256" key="2">
    <source>
        <dbReference type="ARBA" id="ARBA00022448"/>
    </source>
</evidence>
<accession>A0A1H9LVX0</accession>
<dbReference type="InterPro" id="IPR000515">
    <property type="entry name" value="MetI-like"/>
</dbReference>
<keyword evidence="3" id="KW-1003">Cell membrane</keyword>
<dbReference type="GO" id="GO:0005886">
    <property type="term" value="C:plasma membrane"/>
    <property type="evidence" value="ECO:0007669"/>
    <property type="project" value="UniProtKB-SubCell"/>
</dbReference>
<evidence type="ECO:0000256" key="5">
    <source>
        <dbReference type="ARBA" id="ARBA00022989"/>
    </source>
</evidence>
<name>A0A1H9LVX0_9ACTN</name>
<sequence length="301" mass="30635">MTAAAVPSVGEAAGTSRVPGGGVAAAAVRRLGASLLVVVVALVVLAVLWVALLRLFDVSTFVGKTPFDVWSYLFADAPPRAVRASSITADAARSQLLGAWLVTLADAAIGFVTGLVVAIVVAALFVVVRPFEFAFMPIAMLLRSVPLVAMAPVLLLIFGQGKLGVATIGAIVVLFPALVNIVLGLRSASPLALDLVKVNGGGELKSLLLVRVPSALPAFFASVRISVPGAIVGAMLAEWLSGFTGLGGILNAYKGRGNFSGVWAIVVVSVVTSIVGYAVAAVVEAAALAAWGPDAGRSTRR</sequence>
<evidence type="ECO:0000313" key="10">
    <source>
        <dbReference type="EMBL" id="SER15357.1"/>
    </source>
</evidence>
<keyword evidence="11" id="KW-1185">Reference proteome</keyword>
<evidence type="ECO:0000256" key="4">
    <source>
        <dbReference type="ARBA" id="ARBA00022692"/>
    </source>
</evidence>
<feature type="region of interest" description="Disordered" evidence="8">
    <location>
        <begin position="1"/>
        <end position="20"/>
    </location>
</feature>
<feature type="transmembrane region" description="Helical" evidence="7">
    <location>
        <begin position="107"/>
        <end position="128"/>
    </location>
</feature>
<dbReference type="Gene3D" id="1.10.3720.10">
    <property type="entry name" value="MetI-like"/>
    <property type="match status" value="1"/>
</dbReference>
<evidence type="ECO:0000256" key="8">
    <source>
        <dbReference type="SAM" id="MobiDB-lite"/>
    </source>
</evidence>
<feature type="transmembrane region" description="Helical" evidence="7">
    <location>
        <begin position="140"/>
        <end position="159"/>
    </location>
</feature>
<dbReference type="Pfam" id="PF00528">
    <property type="entry name" value="BPD_transp_1"/>
    <property type="match status" value="1"/>
</dbReference>
<dbReference type="InterPro" id="IPR035906">
    <property type="entry name" value="MetI-like_sf"/>
</dbReference>
<dbReference type="Proteomes" id="UP000198504">
    <property type="component" value="Unassembled WGS sequence"/>
</dbReference>